<evidence type="ECO:0000256" key="1">
    <source>
        <dbReference type="ARBA" id="ARBA00000316"/>
    </source>
</evidence>
<evidence type="ECO:0000256" key="5">
    <source>
        <dbReference type="ARBA" id="ARBA00022898"/>
    </source>
</evidence>
<dbReference type="GO" id="GO:0030632">
    <property type="term" value="P:D-alanine biosynthetic process"/>
    <property type="evidence" value="ECO:0007669"/>
    <property type="project" value="UniProtKB-UniRule"/>
</dbReference>
<feature type="active site" description="Proton acceptor; specific for L-alanine" evidence="7">
    <location>
        <position position="252"/>
    </location>
</feature>
<comment type="cofactor">
    <cofactor evidence="2 7 8">
        <name>pyridoxal 5'-phosphate</name>
        <dbReference type="ChEBI" id="CHEBI:597326"/>
    </cofactor>
</comment>
<evidence type="ECO:0000256" key="3">
    <source>
        <dbReference type="ARBA" id="ARBA00007880"/>
    </source>
</evidence>
<accession>A0A6G8F2Y1</accession>
<dbReference type="PANTHER" id="PTHR30511">
    <property type="entry name" value="ALANINE RACEMASE"/>
    <property type="match status" value="1"/>
</dbReference>
<dbReference type="CDD" id="cd00430">
    <property type="entry name" value="PLPDE_III_AR"/>
    <property type="match status" value="1"/>
</dbReference>
<organism evidence="11">
    <name type="scientific">uncultured Alphaproteobacteria bacterium</name>
    <dbReference type="NCBI Taxonomy" id="91750"/>
    <lineage>
        <taxon>Bacteria</taxon>
        <taxon>Pseudomonadati</taxon>
        <taxon>Pseudomonadota</taxon>
        <taxon>Alphaproteobacteria</taxon>
        <taxon>environmental samples</taxon>
    </lineage>
</organism>
<dbReference type="InterPro" id="IPR000821">
    <property type="entry name" value="Ala_racemase"/>
</dbReference>
<evidence type="ECO:0000256" key="6">
    <source>
        <dbReference type="ARBA" id="ARBA00023235"/>
    </source>
</evidence>
<comment type="pathway">
    <text evidence="7">Amino-acid biosynthesis; D-alanine biosynthesis; D-alanine from L-alanine: step 1/1.</text>
</comment>
<gene>
    <name evidence="11" type="ORF">PlAlph_5060</name>
</gene>
<feature type="modified residue" description="N6-(pyridoxal phosphate)lysine" evidence="7 8">
    <location>
        <position position="37"/>
    </location>
</feature>
<keyword evidence="6 7" id="KW-0413">Isomerase</keyword>
<dbReference type="AlphaFoldDB" id="A0A6G8F2Y1"/>
<evidence type="ECO:0000256" key="4">
    <source>
        <dbReference type="ARBA" id="ARBA00013089"/>
    </source>
</evidence>
<name>A0A6G8F2Y1_9PROT</name>
<feature type="binding site" evidence="7 9">
    <location>
        <position position="304"/>
    </location>
    <ligand>
        <name>substrate</name>
    </ligand>
</feature>
<evidence type="ECO:0000256" key="8">
    <source>
        <dbReference type="PIRSR" id="PIRSR600821-50"/>
    </source>
</evidence>
<dbReference type="SMART" id="SM01005">
    <property type="entry name" value="Ala_racemase_C"/>
    <property type="match status" value="1"/>
</dbReference>
<dbReference type="InterPro" id="IPR020622">
    <property type="entry name" value="Ala_racemase_pyridoxalP-BS"/>
</dbReference>
<dbReference type="EMBL" id="MN990731">
    <property type="protein sequence ID" value="QIM10614.1"/>
    <property type="molecule type" value="Genomic_DNA"/>
</dbReference>
<dbReference type="Gene3D" id="3.20.20.10">
    <property type="entry name" value="Alanine racemase"/>
    <property type="match status" value="1"/>
</dbReference>
<dbReference type="PANTHER" id="PTHR30511:SF0">
    <property type="entry name" value="ALANINE RACEMASE, CATABOLIC-RELATED"/>
    <property type="match status" value="1"/>
</dbReference>
<dbReference type="SUPFAM" id="SSF51419">
    <property type="entry name" value="PLP-binding barrel"/>
    <property type="match status" value="1"/>
</dbReference>
<dbReference type="UniPathway" id="UPA00042">
    <property type="reaction ID" value="UER00497"/>
</dbReference>
<evidence type="ECO:0000256" key="7">
    <source>
        <dbReference type="HAMAP-Rule" id="MF_01201"/>
    </source>
</evidence>
<dbReference type="InterPro" id="IPR001608">
    <property type="entry name" value="Ala_racemase_N"/>
</dbReference>
<evidence type="ECO:0000256" key="9">
    <source>
        <dbReference type="PIRSR" id="PIRSR600821-52"/>
    </source>
</evidence>
<feature type="binding site" evidence="7 9">
    <location>
        <position position="133"/>
    </location>
    <ligand>
        <name>substrate</name>
    </ligand>
</feature>
<dbReference type="InterPro" id="IPR029066">
    <property type="entry name" value="PLP-binding_barrel"/>
</dbReference>
<dbReference type="Gene3D" id="2.40.37.10">
    <property type="entry name" value="Lyase, Ornithine Decarboxylase, Chain A, domain 1"/>
    <property type="match status" value="1"/>
</dbReference>
<dbReference type="HAMAP" id="MF_01201">
    <property type="entry name" value="Ala_racemase"/>
    <property type="match status" value="1"/>
</dbReference>
<sequence>MSILTRPILEINLDNIVKNYTQLHQIAPKAVAAAVVKDDAYGIGAVKVAEKLYKDGGCRCFFVAHGIEGERIRPFVGQSDIYVLQGIGEDSLESFEKAKLIPVIASPQQLAFWKEHKIKGIKPAIQIETGLNRLGFREEELSALSNEDKKEFSVVLSHLACGDEKDHFMNEHQLLRFEELKERFFPKLKASLSASDGTFLGERFQKDIVRLGAAMYGINTAPYRENQMLPCIKVSAPVLDIAKLKQGDFVGYSVTYRAADDRRLAVVSIGYGDGIPRSLSNVGKLFFTTGQRVQEARILGRISMDNIICDVTDVDNLQVGDMAIIINEFYTLDDIGRDAGTISYEVLSRIGKNTRFIRKYIG</sequence>
<feature type="active site" description="Proton acceptor; specific for D-alanine" evidence="7">
    <location>
        <position position="37"/>
    </location>
</feature>
<keyword evidence="5 7" id="KW-0663">Pyridoxal phosphate</keyword>
<dbReference type="EC" id="5.1.1.1" evidence="4 7"/>
<dbReference type="GO" id="GO:0030170">
    <property type="term" value="F:pyridoxal phosphate binding"/>
    <property type="evidence" value="ECO:0007669"/>
    <property type="project" value="UniProtKB-UniRule"/>
</dbReference>
<comment type="function">
    <text evidence="7">Catalyzes the interconversion of L-alanine and D-alanine. May also act on other amino acids.</text>
</comment>
<dbReference type="SUPFAM" id="SSF50621">
    <property type="entry name" value="Alanine racemase C-terminal domain-like"/>
    <property type="match status" value="1"/>
</dbReference>
<protein>
    <recommendedName>
        <fullName evidence="4 7">Alanine racemase</fullName>
        <ecNumber evidence="4 7">5.1.1.1</ecNumber>
    </recommendedName>
</protein>
<feature type="domain" description="Alanine racemase C-terminal" evidence="10">
    <location>
        <begin position="231"/>
        <end position="361"/>
    </location>
</feature>
<evidence type="ECO:0000313" key="11">
    <source>
        <dbReference type="EMBL" id="QIM10614.1"/>
    </source>
</evidence>
<proteinExistence type="inferred from homology"/>
<dbReference type="InterPro" id="IPR009006">
    <property type="entry name" value="Ala_racemase/Decarboxylase_C"/>
</dbReference>
<dbReference type="InterPro" id="IPR011079">
    <property type="entry name" value="Ala_racemase_C"/>
</dbReference>
<dbReference type="GO" id="GO:0008784">
    <property type="term" value="F:alanine racemase activity"/>
    <property type="evidence" value="ECO:0007669"/>
    <property type="project" value="UniProtKB-UniRule"/>
</dbReference>
<dbReference type="Pfam" id="PF01168">
    <property type="entry name" value="Ala_racemase_N"/>
    <property type="match status" value="1"/>
</dbReference>
<dbReference type="PRINTS" id="PR00992">
    <property type="entry name" value="ALARACEMASE"/>
</dbReference>
<dbReference type="Pfam" id="PF00842">
    <property type="entry name" value="Ala_racemase_C"/>
    <property type="match status" value="1"/>
</dbReference>
<evidence type="ECO:0000259" key="10">
    <source>
        <dbReference type="SMART" id="SM01005"/>
    </source>
</evidence>
<comment type="similarity">
    <text evidence="3 7">Belongs to the alanine racemase family.</text>
</comment>
<evidence type="ECO:0000256" key="2">
    <source>
        <dbReference type="ARBA" id="ARBA00001933"/>
    </source>
</evidence>
<reference evidence="11" key="1">
    <citation type="journal article" date="2020" name="J. ISSAAS">
        <title>Lactobacilli and other gastrointestinal microbiota of Peromyscus leucopus, reservoir host for agents of Lyme disease and other zoonoses in North America.</title>
        <authorList>
            <person name="Milovic A."/>
            <person name="Bassam K."/>
            <person name="Shao H."/>
            <person name="Chatzistamou I."/>
            <person name="Tufts D.M."/>
            <person name="Diuk-Wasser M."/>
            <person name="Barbour A.G."/>
        </authorList>
    </citation>
    <scope>NUCLEOTIDE SEQUENCE</scope>
    <source>
        <strain evidence="11">LL90</strain>
    </source>
</reference>
<dbReference type="GO" id="GO:0005829">
    <property type="term" value="C:cytosol"/>
    <property type="evidence" value="ECO:0007669"/>
    <property type="project" value="TreeGrafter"/>
</dbReference>
<dbReference type="NCBIfam" id="TIGR00492">
    <property type="entry name" value="alr"/>
    <property type="match status" value="1"/>
</dbReference>
<comment type="catalytic activity">
    <reaction evidence="1 7">
        <text>L-alanine = D-alanine</text>
        <dbReference type="Rhea" id="RHEA:20249"/>
        <dbReference type="ChEBI" id="CHEBI:57416"/>
        <dbReference type="ChEBI" id="CHEBI:57972"/>
        <dbReference type="EC" id="5.1.1.1"/>
    </reaction>
</comment>
<dbReference type="PROSITE" id="PS00395">
    <property type="entry name" value="ALANINE_RACEMASE"/>
    <property type="match status" value="1"/>
</dbReference>